<dbReference type="PANTHER" id="PTHR45138:SF9">
    <property type="entry name" value="DIGUANYLATE CYCLASE DGCM-RELATED"/>
    <property type="match status" value="1"/>
</dbReference>
<evidence type="ECO:0000313" key="10">
    <source>
        <dbReference type="Proteomes" id="UP000698028"/>
    </source>
</evidence>
<accession>A0ABS6V6E7</accession>
<gene>
    <name evidence="9" type="ORF">KTQ36_07480</name>
</gene>
<sequence length="461" mass="49864">MDGRFIEQTRLVAYSLLYFACALLALVVSGAEDNVAAIWPASGIFVAGLLRVRQDHHGVLIMGVAVASFAANLIGGVGVVTSFLYTIANILEGLFVWLLMGSRRRASFIDPKTLARFVLSIAVGSLASAIMAGVLAGTFTLSFLSSWSSTVFLGMATVTPTIMFMMHDKASRRALVSLRGFLVIGFVAALTAAAFAQSQYPVLFLPMAGIAAATYMVGLSGASMALVLVTAIGSYYTANETGPVSTAFETLDAQVIYFQAYLLCLIASIIPLAFMLSRHQGEAERNRVLAETDELTNLATRRKILARLEDAMEHARASKKPLAIAMIDIDHFKSINDEFGHIHGDRILAALSDMMRAELAATGELGRLGGEEFIAIFSDETARDIFDRCDALRERAATTKWPVDGPDKVTLSIGIAQFRPSHEIAGQMLRDADVALYRAKDEGRNLVLVYEQTEMERLAAS</sequence>
<dbReference type="InterPro" id="IPR007895">
    <property type="entry name" value="MASE1"/>
</dbReference>
<reference evidence="9 10" key="1">
    <citation type="submission" date="2021-07" db="EMBL/GenBank/DDBJ databases">
        <title>The draft genome sequence of Sphingomicrobium sp. B8.</title>
        <authorList>
            <person name="Mu L."/>
        </authorList>
    </citation>
    <scope>NUCLEOTIDE SEQUENCE [LARGE SCALE GENOMIC DNA]</scope>
    <source>
        <strain evidence="9 10">B8</strain>
    </source>
</reference>
<protein>
    <recommendedName>
        <fullName evidence="2">diguanylate cyclase</fullName>
        <ecNumber evidence="2">2.7.7.65</ecNumber>
    </recommendedName>
</protein>
<dbReference type="InterPro" id="IPR050469">
    <property type="entry name" value="Diguanylate_Cyclase"/>
</dbReference>
<evidence type="ECO:0000256" key="3">
    <source>
        <dbReference type="ARBA" id="ARBA00022475"/>
    </source>
</evidence>
<dbReference type="GO" id="GO:0052621">
    <property type="term" value="F:diguanylate cyclase activity"/>
    <property type="evidence" value="ECO:0007669"/>
    <property type="project" value="UniProtKB-EC"/>
</dbReference>
<feature type="transmembrane region" description="Helical" evidence="7">
    <location>
        <begin position="203"/>
        <end position="236"/>
    </location>
</feature>
<comment type="caution">
    <text evidence="9">The sequence shown here is derived from an EMBL/GenBank/DDBJ whole genome shotgun (WGS) entry which is preliminary data.</text>
</comment>
<keyword evidence="6 7" id="KW-0472">Membrane</keyword>
<evidence type="ECO:0000256" key="7">
    <source>
        <dbReference type="SAM" id="Phobius"/>
    </source>
</evidence>
<keyword evidence="9" id="KW-0808">Transferase</keyword>
<feature type="transmembrane region" description="Helical" evidence="7">
    <location>
        <begin position="147"/>
        <end position="166"/>
    </location>
</feature>
<dbReference type="EC" id="2.7.7.65" evidence="2"/>
<dbReference type="Pfam" id="PF05231">
    <property type="entry name" value="MASE1"/>
    <property type="match status" value="1"/>
</dbReference>
<feature type="transmembrane region" description="Helical" evidence="7">
    <location>
        <begin position="36"/>
        <end position="52"/>
    </location>
</feature>
<evidence type="ECO:0000256" key="4">
    <source>
        <dbReference type="ARBA" id="ARBA00022692"/>
    </source>
</evidence>
<dbReference type="NCBIfam" id="TIGR00254">
    <property type="entry name" value="GGDEF"/>
    <property type="match status" value="1"/>
</dbReference>
<dbReference type="EMBL" id="JAHVAH010000001">
    <property type="protein sequence ID" value="MBW0145135.1"/>
    <property type="molecule type" value="Genomic_DNA"/>
</dbReference>
<dbReference type="InterPro" id="IPR000160">
    <property type="entry name" value="GGDEF_dom"/>
</dbReference>
<dbReference type="SMART" id="SM00267">
    <property type="entry name" value="GGDEF"/>
    <property type="match status" value="1"/>
</dbReference>
<dbReference type="CDD" id="cd01949">
    <property type="entry name" value="GGDEF"/>
    <property type="match status" value="1"/>
</dbReference>
<evidence type="ECO:0000256" key="1">
    <source>
        <dbReference type="ARBA" id="ARBA00004651"/>
    </source>
</evidence>
<feature type="transmembrane region" description="Helical" evidence="7">
    <location>
        <begin position="12"/>
        <end position="30"/>
    </location>
</feature>
<feature type="transmembrane region" description="Helical" evidence="7">
    <location>
        <begin position="178"/>
        <end position="197"/>
    </location>
</feature>
<dbReference type="PANTHER" id="PTHR45138">
    <property type="entry name" value="REGULATORY COMPONENTS OF SENSORY TRANSDUCTION SYSTEM"/>
    <property type="match status" value="1"/>
</dbReference>
<proteinExistence type="predicted"/>
<name>A0ABS6V6E7_9SPHN</name>
<keyword evidence="9" id="KW-0548">Nucleotidyltransferase</keyword>
<feature type="domain" description="GGDEF" evidence="8">
    <location>
        <begin position="320"/>
        <end position="452"/>
    </location>
</feature>
<evidence type="ECO:0000256" key="5">
    <source>
        <dbReference type="ARBA" id="ARBA00022989"/>
    </source>
</evidence>
<feature type="transmembrane region" description="Helical" evidence="7">
    <location>
        <begin position="83"/>
        <end position="102"/>
    </location>
</feature>
<evidence type="ECO:0000256" key="6">
    <source>
        <dbReference type="ARBA" id="ARBA00023136"/>
    </source>
</evidence>
<dbReference type="PROSITE" id="PS50887">
    <property type="entry name" value="GGDEF"/>
    <property type="match status" value="1"/>
</dbReference>
<dbReference type="RefSeq" id="WP_218633066.1">
    <property type="nucleotide sequence ID" value="NZ_JAHVAH010000001.1"/>
</dbReference>
<comment type="subcellular location">
    <subcellularLocation>
        <location evidence="1">Cell membrane</location>
        <topology evidence="1">Multi-pass membrane protein</topology>
    </subcellularLocation>
</comment>
<evidence type="ECO:0000256" key="2">
    <source>
        <dbReference type="ARBA" id="ARBA00012528"/>
    </source>
</evidence>
<keyword evidence="5 7" id="KW-1133">Transmembrane helix</keyword>
<feature type="transmembrane region" description="Helical" evidence="7">
    <location>
        <begin position="114"/>
        <end position="141"/>
    </location>
</feature>
<organism evidence="9 10">
    <name type="scientific">Sphingomicrobium clamense</name>
    <dbReference type="NCBI Taxonomy" id="2851013"/>
    <lineage>
        <taxon>Bacteria</taxon>
        <taxon>Pseudomonadati</taxon>
        <taxon>Pseudomonadota</taxon>
        <taxon>Alphaproteobacteria</taxon>
        <taxon>Sphingomonadales</taxon>
        <taxon>Sphingomonadaceae</taxon>
        <taxon>Sphingomicrobium</taxon>
    </lineage>
</organism>
<keyword evidence="10" id="KW-1185">Reference proteome</keyword>
<evidence type="ECO:0000313" key="9">
    <source>
        <dbReference type="EMBL" id="MBW0145135.1"/>
    </source>
</evidence>
<feature type="transmembrane region" description="Helical" evidence="7">
    <location>
        <begin position="256"/>
        <end position="276"/>
    </location>
</feature>
<dbReference type="Proteomes" id="UP000698028">
    <property type="component" value="Unassembled WGS sequence"/>
</dbReference>
<keyword evidence="4 7" id="KW-0812">Transmembrane</keyword>
<dbReference type="Pfam" id="PF00990">
    <property type="entry name" value="GGDEF"/>
    <property type="match status" value="1"/>
</dbReference>
<feature type="transmembrane region" description="Helical" evidence="7">
    <location>
        <begin position="59"/>
        <end position="77"/>
    </location>
</feature>
<keyword evidence="3" id="KW-1003">Cell membrane</keyword>
<evidence type="ECO:0000259" key="8">
    <source>
        <dbReference type="PROSITE" id="PS50887"/>
    </source>
</evidence>